<name>A0A3A1VF82_9BACL</name>
<dbReference type="Pfam" id="PF02311">
    <property type="entry name" value="AraC_binding"/>
    <property type="match status" value="1"/>
</dbReference>
<keyword evidence="2" id="KW-0238">DNA-binding</keyword>
<dbReference type="InterPro" id="IPR009057">
    <property type="entry name" value="Homeodomain-like_sf"/>
</dbReference>
<evidence type="ECO:0000313" key="6">
    <source>
        <dbReference type="Proteomes" id="UP000266482"/>
    </source>
</evidence>
<proteinExistence type="predicted"/>
<dbReference type="InterPro" id="IPR018062">
    <property type="entry name" value="HTH_AraC-typ_CS"/>
</dbReference>
<dbReference type="Proteomes" id="UP000266482">
    <property type="component" value="Unassembled WGS sequence"/>
</dbReference>
<dbReference type="Pfam" id="PF12833">
    <property type="entry name" value="HTH_18"/>
    <property type="match status" value="1"/>
</dbReference>
<dbReference type="GO" id="GO:0003700">
    <property type="term" value="F:DNA-binding transcription factor activity"/>
    <property type="evidence" value="ECO:0007669"/>
    <property type="project" value="InterPro"/>
</dbReference>
<evidence type="ECO:0000313" key="5">
    <source>
        <dbReference type="EMBL" id="RIX59569.1"/>
    </source>
</evidence>
<reference evidence="5 6" key="1">
    <citation type="submission" date="2018-09" db="EMBL/GenBank/DDBJ databases">
        <title>Paenibacillus aracenensis nov. sp. isolated from a cave in southern Spain.</title>
        <authorList>
            <person name="Jurado V."/>
            <person name="Gutierrez-Patricio S."/>
            <person name="Gonzalez-Pimentel J.L."/>
            <person name="Miller A.Z."/>
            <person name="Laiz L."/>
            <person name="Saiz-Jimenez C."/>
        </authorList>
    </citation>
    <scope>NUCLEOTIDE SEQUENCE [LARGE SCALE GENOMIC DNA]</scope>
    <source>
        <strain evidence="5 6">DSM 22867</strain>
    </source>
</reference>
<dbReference type="PANTHER" id="PTHR43280">
    <property type="entry name" value="ARAC-FAMILY TRANSCRIPTIONAL REGULATOR"/>
    <property type="match status" value="1"/>
</dbReference>
<dbReference type="InterPro" id="IPR014710">
    <property type="entry name" value="RmlC-like_jellyroll"/>
</dbReference>
<dbReference type="EMBL" id="QXQA01000002">
    <property type="protein sequence ID" value="RIX59569.1"/>
    <property type="molecule type" value="Genomic_DNA"/>
</dbReference>
<dbReference type="InterPro" id="IPR020449">
    <property type="entry name" value="Tscrpt_reg_AraC-type_HTH"/>
</dbReference>
<evidence type="ECO:0000256" key="2">
    <source>
        <dbReference type="ARBA" id="ARBA00023125"/>
    </source>
</evidence>
<gene>
    <name evidence="5" type="ORF">D3P08_05375</name>
</gene>
<dbReference type="InterPro" id="IPR018060">
    <property type="entry name" value="HTH_AraC"/>
</dbReference>
<keyword evidence="6" id="KW-1185">Reference proteome</keyword>
<dbReference type="OrthoDB" id="2582835at2"/>
<sequence length="311" mass="35046">MTRPKTSRFRHFLSRLRHMKGATGMTNRTVRLLSGEQYFSEKLSIFVNRNAESYELTEHHHDFLEFSCVAEGSGTHHAGGEANAVTPGDLFIIPMGVSHVFRPSSSAKNAPLIVYNCIVTMEAAHELLSGVPGGEELRQLLSMPGIFQAKDRSGEAHRLFSAMHREYAAERPGRQAALHAGLLQLFVFFSRLQQGADEGMDMPITNGMDEVMDWLRRHYADPFAVEELACRIGVGERQFQRLFAKHAGMNITQYVQRLRIEAACRLLLSTDRKVGDIAESVGYSHMPFFNSLFKKHIGLTPRAYRKSAVHR</sequence>
<feature type="domain" description="HTH araC/xylS-type" evidence="4">
    <location>
        <begin position="209"/>
        <end position="307"/>
    </location>
</feature>
<accession>A0A3A1VF82</accession>
<dbReference type="GO" id="GO:0043565">
    <property type="term" value="F:sequence-specific DNA binding"/>
    <property type="evidence" value="ECO:0007669"/>
    <property type="project" value="InterPro"/>
</dbReference>
<dbReference type="SMART" id="SM00342">
    <property type="entry name" value="HTH_ARAC"/>
    <property type="match status" value="1"/>
</dbReference>
<dbReference type="Gene3D" id="1.10.10.60">
    <property type="entry name" value="Homeodomain-like"/>
    <property type="match status" value="2"/>
</dbReference>
<evidence type="ECO:0000259" key="4">
    <source>
        <dbReference type="PROSITE" id="PS01124"/>
    </source>
</evidence>
<dbReference type="PANTHER" id="PTHR43280:SF2">
    <property type="entry name" value="HTH-TYPE TRANSCRIPTIONAL REGULATOR EXSA"/>
    <property type="match status" value="1"/>
</dbReference>
<dbReference type="PROSITE" id="PS00041">
    <property type="entry name" value="HTH_ARAC_FAMILY_1"/>
    <property type="match status" value="1"/>
</dbReference>
<organism evidence="5 6">
    <name type="scientific">Paenibacillus nanensis</name>
    <dbReference type="NCBI Taxonomy" id="393251"/>
    <lineage>
        <taxon>Bacteria</taxon>
        <taxon>Bacillati</taxon>
        <taxon>Bacillota</taxon>
        <taxon>Bacilli</taxon>
        <taxon>Bacillales</taxon>
        <taxon>Paenibacillaceae</taxon>
        <taxon>Paenibacillus</taxon>
    </lineage>
</organism>
<dbReference type="SUPFAM" id="SSF46689">
    <property type="entry name" value="Homeodomain-like"/>
    <property type="match status" value="2"/>
</dbReference>
<dbReference type="PROSITE" id="PS01124">
    <property type="entry name" value="HTH_ARAC_FAMILY_2"/>
    <property type="match status" value="1"/>
</dbReference>
<evidence type="ECO:0000256" key="1">
    <source>
        <dbReference type="ARBA" id="ARBA00023015"/>
    </source>
</evidence>
<protein>
    <submittedName>
        <fullName evidence="5">AraC family transcriptional regulator</fullName>
    </submittedName>
</protein>
<dbReference type="InterPro" id="IPR037923">
    <property type="entry name" value="HTH-like"/>
</dbReference>
<keyword evidence="1" id="KW-0805">Transcription regulation</keyword>
<keyword evidence="3" id="KW-0804">Transcription</keyword>
<comment type="caution">
    <text evidence="5">The sequence shown here is derived from an EMBL/GenBank/DDBJ whole genome shotgun (WGS) entry which is preliminary data.</text>
</comment>
<dbReference type="Gene3D" id="2.60.120.10">
    <property type="entry name" value="Jelly Rolls"/>
    <property type="match status" value="1"/>
</dbReference>
<dbReference type="PRINTS" id="PR00032">
    <property type="entry name" value="HTHARAC"/>
</dbReference>
<dbReference type="SUPFAM" id="SSF51215">
    <property type="entry name" value="Regulatory protein AraC"/>
    <property type="match status" value="1"/>
</dbReference>
<dbReference type="AlphaFoldDB" id="A0A3A1VF82"/>
<dbReference type="InterPro" id="IPR003313">
    <property type="entry name" value="AraC-bd"/>
</dbReference>
<evidence type="ECO:0000256" key="3">
    <source>
        <dbReference type="ARBA" id="ARBA00023163"/>
    </source>
</evidence>